<dbReference type="EMBL" id="JBHMAA010000011">
    <property type="protein sequence ID" value="MFB9949279.1"/>
    <property type="molecule type" value="Genomic_DNA"/>
</dbReference>
<evidence type="ECO:0000313" key="2">
    <source>
        <dbReference type="Proteomes" id="UP001589692"/>
    </source>
</evidence>
<dbReference type="Proteomes" id="UP001589692">
    <property type="component" value="Unassembled WGS sequence"/>
</dbReference>
<accession>A0ABV6AF71</accession>
<proteinExistence type="predicted"/>
<reference evidence="1 2" key="1">
    <citation type="submission" date="2024-09" db="EMBL/GenBank/DDBJ databases">
        <authorList>
            <person name="Sun Q."/>
            <person name="Mori K."/>
        </authorList>
    </citation>
    <scope>NUCLEOTIDE SEQUENCE [LARGE SCALE GENOMIC DNA]</scope>
    <source>
        <strain evidence="1 2">TBRC 4938</strain>
    </source>
</reference>
<keyword evidence="2" id="KW-1185">Reference proteome</keyword>
<sequence>MTDVETILDTDLDAYVDNQLDAAGRLRVETWLARHPDAAARVMADLGMRTTLKLAVAPDGITGRPETREAARRLSSGLAGMRMWSALRRVAAIGVLVSAGWFAHSSVGPFGLREVNASVHPPAFIEQAVRAHQTALVRQDMPSQPGMKTYDREDIRAATALVMPELPKDWQVSDVQVFPSGYGPSVEISIRTKDGTQISLFAVRPGHFAVEQVKDLNLADAEAAWWQLGEVAYAVVSSAPNTGLADEAELLRNSLY</sequence>
<name>A0ABV6AF71_9HYPH</name>
<dbReference type="RefSeq" id="WP_377260088.1">
    <property type="nucleotide sequence ID" value="NZ_JBHMAA010000011.1"/>
</dbReference>
<gene>
    <name evidence="1" type="ORF">ACFFP0_10490</name>
</gene>
<evidence type="ECO:0000313" key="1">
    <source>
        <dbReference type="EMBL" id="MFB9949279.1"/>
    </source>
</evidence>
<protein>
    <submittedName>
        <fullName evidence="1">Anti-sigma factor family protein</fullName>
    </submittedName>
</protein>
<organism evidence="1 2">
    <name type="scientific">Rhizobium puerariae</name>
    <dbReference type="NCBI Taxonomy" id="1585791"/>
    <lineage>
        <taxon>Bacteria</taxon>
        <taxon>Pseudomonadati</taxon>
        <taxon>Pseudomonadota</taxon>
        <taxon>Alphaproteobacteria</taxon>
        <taxon>Hyphomicrobiales</taxon>
        <taxon>Rhizobiaceae</taxon>
        <taxon>Rhizobium/Agrobacterium group</taxon>
        <taxon>Rhizobium</taxon>
    </lineage>
</organism>
<comment type="caution">
    <text evidence="1">The sequence shown here is derived from an EMBL/GenBank/DDBJ whole genome shotgun (WGS) entry which is preliminary data.</text>
</comment>